<comment type="subunit">
    <text evidence="3">Homodimer.</text>
</comment>
<dbReference type="Proteomes" id="UP000464317">
    <property type="component" value="Chromosome"/>
</dbReference>
<dbReference type="GO" id="GO:0006457">
    <property type="term" value="P:protein folding"/>
    <property type="evidence" value="ECO:0007669"/>
    <property type="project" value="InterPro"/>
</dbReference>
<sequence length="284" mass="33334">MFNVKKLQKGTKIKGDFELYLDNELILDYKKENLELILGNNSYIDTFENFLIGRKYKEGMEVSYIYPKHHENKELAGKSAKVIIKNLVILEEETLNDNNKIQELEKEIENKENELNSLREKISIKEYEIFKQVQEFKTKAQEITKKAQETIDKEKELLFEKLQKEKETIKQFALQNFLEDFMMPFNNLTMAVNAGSNSTSQEVKNYNLGFNIVLQQFENVFNNHNVELIKPDLESEFNPDVQEVIDFIEDNTNNIIKKVVSYGIKLNERLITPAKVILTKKFSN</sequence>
<dbReference type="AlphaFoldDB" id="A0A809RTS6"/>
<dbReference type="Gene3D" id="2.30.22.10">
    <property type="entry name" value="Head domain of nucleotide exchange factor GrpE"/>
    <property type="match status" value="1"/>
</dbReference>
<dbReference type="GO" id="GO:0005737">
    <property type="term" value="C:cytoplasm"/>
    <property type="evidence" value="ECO:0007669"/>
    <property type="project" value="UniProtKB-SubCell"/>
</dbReference>
<dbReference type="Gene3D" id="3.10.50.40">
    <property type="match status" value="1"/>
</dbReference>
<comment type="function">
    <text evidence="3">Participates actively in the response to hyperosmotic and heat shock by preventing the aggregation of stress-denatured proteins, in association with DnaK and GrpE. It is the nucleotide exchange factor for DnaK and may function as a thermosensor. Unfolded proteins bind initially to DnaJ; upon interaction with the DnaJ-bound protein, DnaK hydrolyzes its bound ATP, resulting in the formation of a stable complex. GrpE releases ADP from DnaK; ATP binding to DnaK triggers the release of the substrate protein, thus completing the reaction cycle. Several rounds of ATP-dependent interactions between DnaJ, DnaK and GrpE are required for fully efficient folding.</text>
</comment>
<keyword evidence="3" id="KW-0346">Stress response</keyword>
<dbReference type="HAMAP" id="MF_01151">
    <property type="entry name" value="GrpE"/>
    <property type="match status" value="1"/>
</dbReference>
<feature type="coiled-coil region" evidence="4">
    <location>
        <begin position="87"/>
        <end position="153"/>
    </location>
</feature>
<dbReference type="InterPro" id="IPR009012">
    <property type="entry name" value="GrpE_head"/>
</dbReference>
<evidence type="ECO:0000256" key="3">
    <source>
        <dbReference type="HAMAP-Rule" id="MF_01151"/>
    </source>
</evidence>
<dbReference type="RefSeq" id="WP_161552970.1">
    <property type="nucleotide sequence ID" value="NZ_AP022325.1"/>
</dbReference>
<dbReference type="Pfam" id="PF01025">
    <property type="entry name" value="GrpE"/>
    <property type="match status" value="1"/>
</dbReference>
<comment type="subcellular location">
    <subcellularLocation>
        <location evidence="3">Cytoplasm</location>
    </subcellularLocation>
</comment>
<dbReference type="SUPFAM" id="SSF54534">
    <property type="entry name" value="FKBP-like"/>
    <property type="match status" value="1"/>
</dbReference>
<comment type="similarity">
    <text evidence="1 3">Belongs to the GrpE family.</text>
</comment>
<dbReference type="InterPro" id="IPR000740">
    <property type="entry name" value="GrpE"/>
</dbReference>
<dbReference type="InterPro" id="IPR013805">
    <property type="entry name" value="GrpE_CC"/>
</dbReference>
<dbReference type="EMBL" id="AP022325">
    <property type="protein sequence ID" value="BBU47451.1"/>
    <property type="molecule type" value="Genomic_DNA"/>
</dbReference>
<keyword evidence="2 3" id="KW-0143">Chaperone</keyword>
<evidence type="ECO:0000256" key="4">
    <source>
        <dbReference type="SAM" id="Coils"/>
    </source>
</evidence>
<accession>A0A809RTS6</accession>
<keyword evidence="4" id="KW-0175">Coiled coil</keyword>
<evidence type="ECO:0000256" key="2">
    <source>
        <dbReference type="ARBA" id="ARBA00023186"/>
    </source>
</evidence>
<dbReference type="Gene3D" id="3.90.20.20">
    <property type="match status" value="1"/>
</dbReference>
<proteinExistence type="inferred from homology"/>
<organism evidence="5 6">
    <name type="scientific">Mycoplasmopsis felis</name>
    <dbReference type="NCBI Taxonomy" id="33923"/>
    <lineage>
        <taxon>Bacteria</taxon>
        <taxon>Bacillati</taxon>
        <taxon>Mycoplasmatota</taxon>
        <taxon>Mycoplasmoidales</taxon>
        <taxon>Metamycoplasmataceae</taxon>
        <taxon>Mycoplasmopsis</taxon>
    </lineage>
</organism>
<dbReference type="SUPFAM" id="SSF51064">
    <property type="entry name" value="Head domain of nucleotide exchange factor GrpE"/>
    <property type="match status" value="1"/>
</dbReference>
<reference evidence="5 6" key="1">
    <citation type="submission" date="2020-01" db="EMBL/GenBank/DDBJ databases">
        <title>Complete genome sequence of Mycoplasma felis strain Myco-2.</title>
        <authorList>
            <person name="Kinoshita Y."/>
            <person name="Niwa H."/>
            <person name="Uchida-Fujii E."/>
            <person name="Nukada T."/>
        </authorList>
    </citation>
    <scope>NUCLEOTIDE SEQUENCE [LARGE SCALE GENOMIC DNA]</scope>
    <source>
        <strain evidence="5 6">Myco-2</strain>
    </source>
</reference>
<name>A0A809RTS6_9BACT</name>
<evidence type="ECO:0000256" key="1">
    <source>
        <dbReference type="ARBA" id="ARBA00009054"/>
    </source>
</evidence>
<dbReference type="PANTHER" id="PTHR21237">
    <property type="entry name" value="GRPE PROTEIN"/>
    <property type="match status" value="1"/>
</dbReference>
<dbReference type="GO" id="GO:0051087">
    <property type="term" value="F:protein-folding chaperone binding"/>
    <property type="evidence" value="ECO:0007669"/>
    <property type="project" value="InterPro"/>
</dbReference>
<keyword evidence="6" id="KW-1185">Reference proteome</keyword>
<keyword evidence="3" id="KW-0963">Cytoplasm</keyword>
<dbReference type="GO" id="GO:0003755">
    <property type="term" value="F:peptidyl-prolyl cis-trans isomerase activity"/>
    <property type="evidence" value="ECO:0007669"/>
    <property type="project" value="InterPro"/>
</dbReference>
<protein>
    <recommendedName>
        <fullName evidence="3">Protein GrpE</fullName>
    </recommendedName>
    <alternativeName>
        <fullName evidence="3">HSP-70 cofactor</fullName>
    </alternativeName>
</protein>
<dbReference type="KEGG" id="mfel:JPM2_1440"/>
<evidence type="ECO:0000313" key="5">
    <source>
        <dbReference type="EMBL" id="BBU47451.1"/>
    </source>
</evidence>
<dbReference type="GO" id="GO:0000774">
    <property type="term" value="F:adenyl-nucleotide exchange factor activity"/>
    <property type="evidence" value="ECO:0007669"/>
    <property type="project" value="InterPro"/>
</dbReference>
<dbReference type="GO" id="GO:0051082">
    <property type="term" value="F:unfolded protein binding"/>
    <property type="evidence" value="ECO:0007669"/>
    <property type="project" value="TreeGrafter"/>
</dbReference>
<dbReference type="SUPFAM" id="SSF58014">
    <property type="entry name" value="Coiled-coil domain of nucleotide exchange factor GrpE"/>
    <property type="match status" value="1"/>
</dbReference>
<dbReference type="PANTHER" id="PTHR21237:SF23">
    <property type="entry name" value="GRPE PROTEIN HOMOLOG, MITOCHONDRIAL"/>
    <property type="match status" value="1"/>
</dbReference>
<dbReference type="InterPro" id="IPR046357">
    <property type="entry name" value="PPIase_dom_sf"/>
</dbReference>
<evidence type="ECO:0000313" key="6">
    <source>
        <dbReference type="Proteomes" id="UP000464317"/>
    </source>
</evidence>
<dbReference type="GO" id="GO:0042803">
    <property type="term" value="F:protein homodimerization activity"/>
    <property type="evidence" value="ECO:0007669"/>
    <property type="project" value="InterPro"/>
</dbReference>
<gene>
    <name evidence="3" type="primary">grpE</name>
    <name evidence="5" type="ORF">JPM2_1440</name>
</gene>